<dbReference type="GO" id="GO:0004527">
    <property type="term" value="F:exonuclease activity"/>
    <property type="evidence" value="ECO:0007669"/>
    <property type="project" value="UniProtKB-KW"/>
</dbReference>
<feature type="compositionally biased region" description="Basic and acidic residues" evidence="7">
    <location>
        <begin position="16"/>
        <end position="27"/>
    </location>
</feature>
<evidence type="ECO:0000256" key="7">
    <source>
        <dbReference type="SAM" id="MobiDB-lite"/>
    </source>
</evidence>
<comment type="caution">
    <text evidence="9">The sequence shown here is derived from an EMBL/GenBank/DDBJ whole genome shotgun (WGS) entry which is preliminary data.</text>
</comment>
<evidence type="ECO:0000256" key="1">
    <source>
        <dbReference type="ARBA" id="ARBA00004123"/>
    </source>
</evidence>
<accession>A0A8H7BU82</accession>
<dbReference type="Proteomes" id="UP000605846">
    <property type="component" value="Unassembled WGS sequence"/>
</dbReference>
<evidence type="ECO:0000313" key="9">
    <source>
        <dbReference type="EMBL" id="KAF7730308.1"/>
    </source>
</evidence>
<evidence type="ECO:0000256" key="6">
    <source>
        <dbReference type="ARBA" id="ARBA00023242"/>
    </source>
</evidence>
<dbReference type="OrthoDB" id="8191639at2759"/>
<evidence type="ECO:0000259" key="8">
    <source>
        <dbReference type="SMART" id="SM00479"/>
    </source>
</evidence>
<dbReference type="Gene3D" id="3.30.420.10">
    <property type="entry name" value="Ribonuclease H-like superfamily/Ribonuclease H"/>
    <property type="match status" value="1"/>
</dbReference>
<evidence type="ECO:0000256" key="2">
    <source>
        <dbReference type="ARBA" id="ARBA00006357"/>
    </source>
</evidence>
<dbReference type="InterPro" id="IPR036397">
    <property type="entry name" value="RNaseH_sf"/>
</dbReference>
<dbReference type="InterPro" id="IPR013520">
    <property type="entry name" value="Ribonucl_H"/>
</dbReference>
<evidence type="ECO:0000256" key="5">
    <source>
        <dbReference type="ARBA" id="ARBA00022839"/>
    </source>
</evidence>
<dbReference type="InterPro" id="IPR047021">
    <property type="entry name" value="REXO1/3/4-like"/>
</dbReference>
<dbReference type="EMBL" id="JABAYA010000017">
    <property type="protein sequence ID" value="KAF7730308.1"/>
    <property type="molecule type" value="Genomic_DNA"/>
</dbReference>
<feature type="region of interest" description="Disordered" evidence="7">
    <location>
        <begin position="642"/>
        <end position="669"/>
    </location>
</feature>
<dbReference type="PANTHER" id="PTHR12801">
    <property type="entry name" value="RNA EXONUCLEASE REXO1 / RECO3 FAMILY MEMBER-RELATED"/>
    <property type="match status" value="1"/>
</dbReference>
<keyword evidence="10" id="KW-1185">Reference proteome</keyword>
<dbReference type="CDD" id="cd06145">
    <property type="entry name" value="REX1_like"/>
    <property type="match status" value="1"/>
</dbReference>
<dbReference type="InterPro" id="IPR012337">
    <property type="entry name" value="RNaseH-like_sf"/>
</dbReference>
<reference evidence="9" key="1">
    <citation type="submission" date="2020-01" db="EMBL/GenBank/DDBJ databases">
        <title>Genome Sequencing of Three Apophysomyces-Like Fungal Strains Confirms a Novel Fungal Genus in the Mucoromycota with divergent Burkholderia-like Endosymbiotic Bacteria.</title>
        <authorList>
            <person name="Stajich J.E."/>
            <person name="Macias A.M."/>
            <person name="Carter-House D."/>
            <person name="Lovett B."/>
            <person name="Kasson L.R."/>
            <person name="Berry K."/>
            <person name="Grigoriev I."/>
            <person name="Chang Y."/>
            <person name="Spatafora J."/>
            <person name="Kasson M.T."/>
        </authorList>
    </citation>
    <scope>NUCLEOTIDE SEQUENCE</scope>
    <source>
        <strain evidence="9">NRRL A-21654</strain>
    </source>
</reference>
<proteinExistence type="inferred from homology"/>
<dbReference type="AlphaFoldDB" id="A0A8H7BU82"/>
<keyword evidence="6" id="KW-0539">Nucleus</keyword>
<dbReference type="FunFam" id="3.30.420.10:FF:000031">
    <property type="entry name" value="RNA exonuclease 1"/>
    <property type="match status" value="1"/>
</dbReference>
<name>A0A8H7BU82_9FUNG</name>
<feature type="domain" description="Exonuclease" evidence="8">
    <location>
        <begin position="343"/>
        <end position="505"/>
    </location>
</feature>
<dbReference type="GO" id="GO:0010629">
    <property type="term" value="P:negative regulation of gene expression"/>
    <property type="evidence" value="ECO:0007669"/>
    <property type="project" value="UniProtKB-ARBA"/>
</dbReference>
<evidence type="ECO:0000256" key="4">
    <source>
        <dbReference type="ARBA" id="ARBA00022801"/>
    </source>
</evidence>
<keyword evidence="5" id="KW-0269">Exonuclease</keyword>
<keyword evidence="4" id="KW-0378">Hydrolase</keyword>
<protein>
    <recommendedName>
        <fullName evidence="8">Exonuclease domain-containing protein</fullName>
    </recommendedName>
</protein>
<keyword evidence="3" id="KW-0540">Nuclease</keyword>
<evidence type="ECO:0000256" key="3">
    <source>
        <dbReference type="ARBA" id="ARBA00022722"/>
    </source>
</evidence>
<feature type="region of interest" description="Disordered" evidence="7">
    <location>
        <begin position="1"/>
        <end position="86"/>
    </location>
</feature>
<evidence type="ECO:0000313" key="10">
    <source>
        <dbReference type="Proteomes" id="UP000605846"/>
    </source>
</evidence>
<dbReference type="InterPro" id="IPR034922">
    <property type="entry name" value="REX1-like_exo"/>
</dbReference>
<sequence>MKFQPNDLPKNPTLHDATKKLHVKFDADSDGEQPDPPIKRSLVNTNQDRPLKKSKHDSEHPLPADNTKNITIKRPRETVDDNHDTDKIKKAKKRQASVISTPNDSKSKYLVKKKKPTQLTPEEIEAKVRKIREKKNRKRLAKKVVNGVQVNIPVLRLNLNALKHKMPIRSIRQYLLYCLMEAKTPTWAEIVNKGSLQRMVLLFVQGLDITYFGVPESRQSPSHFVHLQSLSKECIGRASMPFLSNKFSDMVINKISGTKGKIESPIAEVLQCEVSLSRKEKLEKENSERLEKYKDNMREFYTLTLDEMKNAGYPIPPYLDNTVVLPEGWKETSPTKDPQAIKKLVALDCEMVMTAAGSALARVTLVNEDGTILLDEFVKPSEPIVDYLTQYSGITPEIMEQTTCSLKRAQKHVRKIVNHDVILVGHGLENDLRALQLVHPFCADTSILYDHFKGPPYKPSLRVLARNLLRRKIQVHDEAHVGHDSAEDARATLDLFKKKLQMGPNYGRFSNVTELMFDRLQQFQPPKSGAIVESTTAANRLFGATLGSDYVQCQTDEEMVDKVVEQVVQKDFVMCRCRVLEKEKEEKDAAVPSVVPEQHVGQGTIATKLARLDELVRRLYEGLPSATAIVIMGGVGDVPKYQEMYGNGEDDDATASQPRQKWTDTDQRRLETESAKARLGSTFFALKQ</sequence>
<comment type="similarity">
    <text evidence="2">Belongs to the REXO1/REXO3 family.</text>
</comment>
<comment type="subcellular location">
    <subcellularLocation>
        <location evidence="1">Nucleus</location>
    </subcellularLocation>
</comment>
<gene>
    <name evidence="9" type="ORF">EC973_002552</name>
</gene>
<dbReference type="Pfam" id="PF00929">
    <property type="entry name" value="RNase_T"/>
    <property type="match status" value="1"/>
</dbReference>
<dbReference type="SUPFAM" id="SSF53098">
    <property type="entry name" value="Ribonuclease H-like"/>
    <property type="match status" value="1"/>
</dbReference>
<organism evidence="9 10">
    <name type="scientific">Apophysomyces ossiformis</name>
    <dbReference type="NCBI Taxonomy" id="679940"/>
    <lineage>
        <taxon>Eukaryota</taxon>
        <taxon>Fungi</taxon>
        <taxon>Fungi incertae sedis</taxon>
        <taxon>Mucoromycota</taxon>
        <taxon>Mucoromycotina</taxon>
        <taxon>Mucoromycetes</taxon>
        <taxon>Mucorales</taxon>
        <taxon>Mucorineae</taxon>
        <taxon>Mucoraceae</taxon>
        <taxon>Apophysomyces</taxon>
    </lineage>
</organism>
<dbReference type="GO" id="GO:0003676">
    <property type="term" value="F:nucleic acid binding"/>
    <property type="evidence" value="ECO:0007669"/>
    <property type="project" value="InterPro"/>
</dbReference>
<dbReference type="GO" id="GO:0005634">
    <property type="term" value="C:nucleus"/>
    <property type="evidence" value="ECO:0007669"/>
    <property type="project" value="UniProtKB-SubCell"/>
</dbReference>
<dbReference type="SMART" id="SM00479">
    <property type="entry name" value="EXOIII"/>
    <property type="match status" value="1"/>
</dbReference>
<feature type="compositionally biased region" description="Basic and acidic residues" evidence="7">
    <location>
        <begin position="74"/>
        <end position="86"/>
    </location>
</feature>
<dbReference type="PANTHER" id="PTHR12801:SF115">
    <property type="entry name" value="FI18136P1-RELATED"/>
    <property type="match status" value="1"/>
</dbReference>